<evidence type="ECO:0000256" key="4">
    <source>
        <dbReference type="ARBA" id="ARBA00022670"/>
    </source>
</evidence>
<feature type="region of interest" description="Disordered" evidence="13">
    <location>
        <begin position="76"/>
        <end position="135"/>
    </location>
</feature>
<evidence type="ECO:0000256" key="3">
    <source>
        <dbReference type="ARBA" id="ARBA00022525"/>
    </source>
</evidence>
<keyword evidence="5 14" id="KW-0732">Signal</keyword>
<evidence type="ECO:0000256" key="1">
    <source>
        <dbReference type="ARBA" id="ARBA00004613"/>
    </source>
</evidence>
<dbReference type="PROSITE" id="PS00141">
    <property type="entry name" value="ASP_PROTEASE"/>
    <property type="match status" value="1"/>
</dbReference>
<dbReference type="CDD" id="cd06097">
    <property type="entry name" value="Aspergillopepsin_like"/>
    <property type="match status" value="1"/>
</dbReference>
<feature type="compositionally biased region" description="Low complexity" evidence="13">
    <location>
        <begin position="123"/>
        <end position="135"/>
    </location>
</feature>
<evidence type="ECO:0000256" key="13">
    <source>
        <dbReference type="SAM" id="MobiDB-lite"/>
    </source>
</evidence>
<evidence type="ECO:0000313" key="16">
    <source>
        <dbReference type="EMBL" id="TRX92404.1"/>
    </source>
</evidence>
<dbReference type="OrthoDB" id="2747330at2759"/>
<organism evidence="16 17">
    <name type="scientific">Xylaria flabelliformis</name>
    <dbReference type="NCBI Taxonomy" id="2512241"/>
    <lineage>
        <taxon>Eukaryota</taxon>
        <taxon>Fungi</taxon>
        <taxon>Dikarya</taxon>
        <taxon>Ascomycota</taxon>
        <taxon>Pezizomycotina</taxon>
        <taxon>Sordariomycetes</taxon>
        <taxon>Xylariomycetidae</taxon>
        <taxon>Xylariales</taxon>
        <taxon>Xylariaceae</taxon>
        <taxon>Xylaria</taxon>
    </lineage>
</organism>
<evidence type="ECO:0000313" key="17">
    <source>
        <dbReference type="Proteomes" id="UP000319160"/>
    </source>
</evidence>
<protein>
    <recommendedName>
        <fullName evidence="15">Peptidase A1 domain-containing protein</fullName>
    </recommendedName>
</protein>
<reference evidence="17" key="1">
    <citation type="submission" date="2019-06" db="EMBL/GenBank/DDBJ databases">
        <title>Draft genome sequence of the griseofulvin-producing fungus Xylaria cubensis strain G536.</title>
        <authorList>
            <person name="Mead M.E."/>
            <person name="Raja H.A."/>
            <person name="Steenwyk J.L."/>
            <person name="Knowles S.L."/>
            <person name="Oberlies N.H."/>
            <person name="Rokas A."/>
        </authorList>
    </citation>
    <scope>NUCLEOTIDE SEQUENCE [LARGE SCALE GENOMIC DNA]</scope>
    <source>
        <strain evidence="17">G536</strain>
    </source>
</reference>
<dbReference type="EMBL" id="VFLP01000037">
    <property type="protein sequence ID" value="TRX92404.1"/>
    <property type="molecule type" value="Genomic_DNA"/>
</dbReference>
<keyword evidence="9" id="KW-0325">Glycoprotein</keyword>
<keyword evidence="17" id="KW-1185">Reference proteome</keyword>
<evidence type="ECO:0000256" key="5">
    <source>
        <dbReference type="ARBA" id="ARBA00022729"/>
    </source>
</evidence>
<keyword evidence="6 12" id="KW-0064">Aspartyl protease</keyword>
<dbReference type="InterPro" id="IPR034163">
    <property type="entry name" value="Aspergillopepsin-like_cat_dom"/>
</dbReference>
<evidence type="ECO:0000256" key="10">
    <source>
        <dbReference type="PIRSR" id="PIRSR601461-1"/>
    </source>
</evidence>
<comment type="caution">
    <text evidence="16">The sequence shown here is derived from an EMBL/GenBank/DDBJ whole genome shotgun (WGS) entry which is preliminary data.</text>
</comment>
<dbReference type="AlphaFoldDB" id="A0A553HWS7"/>
<feature type="active site" evidence="10">
    <location>
        <position position="356"/>
    </location>
</feature>
<comment type="subcellular location">
    <subcellularLocation>
        <location evidence="1">Secreted</location>
    </subcellularLocation>
</comment>
<sequence length="508" mass="53203">MPSLTSILFLVYGLMALVAASPTRPIQKRGVFKVDRVRNPNPIPRNGPRSLLKTLRKYRMPVPASLLNAVEKQEELISKREPRRQKGMGNGANAGGVSAASTGRKGKGRGRKGGQGQGGAAAAGGDLAPQQAAAANKNGTGLVENVPEANDVEYLSPVNIGGQVVNLDFDTGSSDLWVFNTQLSSAATQGHALYDPSSSASFKLIQNAQFQIQYGDGSGAEGVVGTDVVNIGGAEVKAQAVELATAVTQSFVDDVATDGLLGLAFSSINTVQPQQQKTFFDNVMGDLAEPLFTADLRAGANGAYEFGSIDTSKFTGDMTFVAVNNTQGFWQFTSDSFAVDGGKAQTSVAGNQAIADTGTTLLLADPAVAEAYYAQVQGAQNDAQQGGFTIPCDAKLPDLQLAVGDAMATVKGADLSFAPVDQTNQTCFGGLQAGQSGGLQVYGDIFFKSNFVVFNGGNNTLGFAQHTLNIEMADYSVLPFRSLLSYGFFENQEVYTPSIILVLIADLA</sequence>
<dbReference type="GO" id="GO:0004190">
    <property type="term" value="F:aspartic-type endopeptidase activity"/>
    <property type="evidence" value="ECO:0007669"/>
    <property type="project" value="UniProtKB-KW"/>
</dbReference>
<evidence type="ECO:0000256" key="14">
    <source>
        <dbReference type="SAM" id="SignalP"/>
    </source>
</evidence>
<feature type="active site" evidence="10">
    <location>
        <position position="170"/>
    </location>
</feature>
<feature type="disulfide bond" evidence="11">
    <location>
        <begin position="392"/>
        <end position="427"/>
    </location>
</feature>
<dbReference type="GO" id="GO:0005576">
    <property type="term" value="C:extracellular region"/>
    <property type="evidence" value="ECO:0007669"/>
    <property type="project" value="UniProtKB-SubCell"/>
</dbReference>
<dbReference type="STRING" id="2512241.A0A553HWS7"/>
<dbReference type="FunFam" id="2.40.70.10:FF:000024">
    <property type="entry name" value="Endothiapepsin"/>
    <property type="match status" value="1"/>
</dbReference>
<feature type="chain" id="PRO_5021966600" description="Peptidase A1 domain-containing protein" evidence="14">
    <location>
        <begin position="21"/>
        <end position="508"/>
    </location>
</feature>
<keyword evidence="8" id="KW-0865">Zymogen</keyword>
<evidence type="ECO:0000256" key="7">
    <source>
        <dbReference type="ARBA" id="ARBA00022801"/>
    </source>
</evidence>
<dbReference type="Proteomes" id="UP000319160">
    <property type="component" value="Unassembled WGS sequence"/>
</dbReference>
<dbReference type="GO" id="GO:0006508">
    <property type="term" value="P:proteolysis"/>
    <property type="evidence" value="ECO:0007669"/>
    <property type="project" value="UniProtKB-KW"/>
</dbReference>
<dbReference type="PROSITE" id="PS51767">
    <property type="entry name" value="PEPTIDASE_A1"/>
    <property type="match status" value="1"/>
</dbReference>
<keyword evidence="4 12" id="KW-0645">Protease</keyword>
<feature type="compositionally biased region" description="Gly residues" evidence="13">
    <location>
        <begin position="113"/>
        <end position="122"/>
    </location>
</feature>
<keyword evidence="3" id="KW-0964">Secreted</keyword>
<gene>
    <name evidence="16" type="ORF">FHL15_006790</name>
</gene>
<evidence type="ECO:0000256" key="8">
    <source>
        <dbReference type="ARBA" id="ARBA00023145"/>
    </source>
</evidence>
<evidence type="ECO:0000256" key="11">
    <source>
        <dbReference type="PIRSR" id="PIRSR601461-2"/>
    </source>
</evidence>
<evidence type="ECO:0000256" key="6">
    <source>
        <dbReference type="ARBA" id="ARBA00022750"/>
    </source>
</evidence>
<accession>A0A553HWS7</accession>
<evidence type="ECO:0000256" key="9">
    <source>
        <dbReference type="ARBA" id="ARBA00023180"/>
    </source>
</evidence>
<keyword evidence="7 12" id="KW-0378">Hydrolase</keyword>
<dbReference type="FunFam" id="2.40.70.10:FF:000026">
    <property type="entry name" value="Endothiapepsin"/>
    <property type="match status" value="1"/>
</dbReference>
<dbReference type="PANTHER" id="PTHR47966:SF23">
    <property type="entry name" value="ASPARTIC ENDOPEPTIDASE, PUTATIVE (AFU_ORTHOLOGUE AFUA_2G15950)-RELATED"/>
    <property type="match status" value="1"/>
</dbReference>
<evidence type="ECO:0000256" key="12">
    <source>
        <dbReference type="RuleBase" id="RU000454"/>
    </source>
</evidence>
<dbReference type="InterPro" id="IPR001461">
    <property type="entry name" value="Aspartic_peptidase_A1"/>
</dbReference>
<dbReference type="InterPro" id="IPR001969">
    <property type="entry name" value="Aspartic_peptidase_AS"/>
</dbReference>
<evidence type="ECO:0000256" key="2">
    <source>
        <dbReference type="ARBA" id="ARBA00007447"/>
    </source>
</evidence>
<dbReference type="InterPro" id="IPR021109">
    <property type="entry name" value="Peptidase_aspartic_dom_sf"/>
</dbReference>
<dbReference type="PRINTS" id="PR00792">
    <property type="entry name" value="PEPSIN"/>
</dbReference>
<proteinExistence type="inferred from homology"/>
<feature type="signal peptide" evidence="14">
    <location>
        <begin position="1"/>
        <end position="20"/>
    </location>
</feature>
<dbReference type="Gene3D" id="2.40.70.10">
    <property type="entry name" value="Acid Proteases"/>
    <property type="match status" value="2"/>
</dbReference>
<name>A0A553HWS7_9PEZI</name>
<dbReference type="PANTHER" id="PTHR47966">
    <property type="entry name" value="BETA-SITE APP-CLEAVING ENZYME, ISOFORM A-RELATED"/>
    <property type="match status" value="1"/>
</dbReference>
<evidence type="ECO:0000259" key="15">
    <source>
        <dbReference type="PROSITE" id="PS51767"/>
    </source>
</evidence>
<dbReference type="InterPro" id="IPR033121">
    <property type="entry name" value="PEPTIDASE_A1"/>
</dbReference>
<keyword evidence="11" id="KW-1015">Disulfide bond</keyword>
<comment type="similarity">
    <text evidence="2 12">Belongs to the peptidase A1 family.</text>
</comment>
<dbReference type="SUPFAM" id="SSF50630">
    <property type="entry name" value="Acid proteases"/>
    <property type="match status" value="1"/>
</dbReference>
<feature type="domain" description="Peptidase A1" evidence="15">
    <location>
        <begin position="154"/>
        <end position="464"/>
    </location>
</feature>
<dbReference type="Pfam" id="PF00026">
    <property type="entry name" value="Asp"/>
    <property type="match status" value="1"/>
</dbReference>